<feature type="transmembrane region" description="Helical" evidence="14">
    <location>
        <begin position="417"/>
        <end position="436"/>
    </location>
</feature>
<keyword evidence="5 14" id="KW-0812">Transmembrane</keyword>
<keyword evidence="14" id="KW-0997">Cell inner membrane</keyword>
<feature type="transmembrane region" description="Helical" evidence="14">
    <location>
        <begin position="228"/>
        <end position="253"/>
    </location>
</feature>
<dbReference type="GO" id="GO:0031402">
    <property type="term" value="F:sodium ion binding"/>
    <property type="evidence" value="ECO:0007669"/>
    <property type="project" value="UniProtKB-UniRule"/>
</dbReference>
<keyword evidence="11 14" id="KW-0739">Sodium transport</keyword>
<dbReference type="EMBL" id="CP066167">
    <property type="protein sequence ID" value="QQD18489.1"/>
    <property type="molecule type" value="Genomic_DNA"/>
</dbReference>
<feature type="transmembrane region" description="Helical" evidence="14">
    <location>
        <begin position="187"/>
        <end position="208"/>
    </location>
</feature>
<evidence type="ECO:0000313" key="15">
    <source>
        <dbReference type="EMBL" id="QQD18489.1"/>
    </source>
</evidence>
<keyword evidence="3 14" id="KW-0813">Transport</keyword>
<dbReference type="PANTHER" id="PTHR48086:SF3">
    <property type="entry name" value="SODIUM_PROLINE SYMPORTER"/>
    <property type="match status" value="1"/>
</dbReference>
<evidence type="ECO:0000256" key="2">
    <source>
        <dbReference type="ARBA" id="ARBA00006434"/>
    </source>
</evidence>
<dbReference type="Proteomes" id="UP000596063">
    <property type="component" value="Chromosome"/>
</dbReference>
<dbReference type="RefSeq" id="WP_198569980.1">
    <property type="nucleotide sequence ID" value="NZ_CP066167.1"/>
</dbReference>
<dbReference type="AlphaFoldDB" id="A0A7T4R132"/>
<evidence type="ECO:0000256" key="11">
    <source>
        <dbReference type="ARBA" id="ARBA00023201"/>
    </source>
</evidence>
<feature type="transmembrane region" description="Helical" evidence="14">
    <location>
        <begin position="387"/>
        <end position="410"/>
    </location>
</feature>
<dbReference type="GO" id="GO:0015824">
    <property type="term" value="P:proline transport"/>
    <property type="evidence" value="ECO:0007669"/>
    <property type="project" value="UniProtKB-UniRule"/>
</dbReference>
<comment type="similarity">
    <text evidence="2 13">Belongs to the sodium:solute symporter (SSF) (TC 2.A.21) family.</text>
</comment>
<feature type="transmembrane region" description="Helical" evidence="14">
    <location>
        <begin position="442"/>
        <end position="463"/>
    </location>
</feature>
<evidence type="ECO:0000256" key="3">
    <source>
        <dbReference type="ARBA" id="ARBA00022448"/>
    </source>
</evidence>
<keyword evidence="14" id="KW-0029">Amino-acid transport</keyword>
<reference evidence="15 16" key="1">
    <citation type="submission" date="2020-12" db="EMBL/GenBank/DDBJ databases">
        <authorList>
            <person name="Shan Y."/>
        </authorList>
    </citation>
    <scope>NUCLEOTIDE SEQUENCE [LARGE SCALE GENOMIC DNA]</scope>
    <source>
        <strain evidence="16">csc3.9</strain>
    </source>
</reference>
<feature type="transmembrane region" description="Helical" evidence="14">
    <location>
        <begin position="56"/>
        <end position="85"/>
    </location>
</feature>
<dbReference type="InterPro" id="IPR001734">
    <property type="entry name" value="Na/solute_symporter"/>
</dbReference>
<comment type="function">
    <text evidence="14">Catalyzes the sodium-dependent uptake of extracellular L-proline.</text>
</comment>
<dbReference type="InterPro" id="IPR038377">
    <property type="entry name" value="Na/Glc_symporter_sf"/>
</dbReference>
<keyword evidence="8 14" id="KW-0915">Sodium</keyword>
<evidence type="ECO:0000256" key="7">
    <source>
        <dbReference type="ARBA" id="ARBA00022989"/>
    </source>
</evidence>
<keyword evidence="6 14" id="KW-0769">Symport</keyword>
<dbReference type="GO" id="GO:0005298">
    <property type="term" value="F:proline:sodium symporter activity"/>
    <property type="evidence" value="ECO:0007669"/>
    <property type="project" value="UniProtKB-UniRule"/>
</dbReference>
<dbReference type="InterPro" id="IPR011851">
    <property type="entry name" value="Na/Pro_symporter"/>
</dbReference>
<comment type="caution">
    <text evidence="14">Lacks conserved residue(s) required for the propagation of feature annotation.</text>
</comment>
<evidence type="ECO:0000256" key="1">
    <source>
        <dbReference type="ARBA" id="ARBA00004651"/>
    </source>
</evidence>
<name>A0A7T4R132_9GAMM</name>
<accession>A0A7T4R132</accession>
<evidence type="ECO:0000256" key="13">
    <source>
        <dbReference type="RuleBase" id="RU362091"/>
    </source>
</evidence>
<feature type="transmembrane region" description="Helical" evidence="14">
    <location>
        <begin position="123"/>
        <end position="141"/>
    </location>
</feature>
<organism evidence="15 16">
    <name type="scientific">Spongiibacter nanhainus</name>
    <dbReference type="NCBI Taxonomy" id="2794344"/>
    <lineage>
        <taxon>Bacteria</taxon>
        <taxon>Pseudomonadati</taxon>
        <taxon>Pseudomonadota</taxon>
        <taxon>Gammaproteobacteria</taxon>
        <taxon>Cellvibrionales</taxon>
        <taxon>Spongiibacteraceae</taxon>
        <taxon>Spongiibacter</taxon>
    </lineage>
</organism>
<feature type="transmembrane region" description="Helical" evidence="14">
    <location>
        <begin position="274"/>
        <end position="297"/>
    </location>
</feature>
<evidence type="ECO:0000256" key="6">
    <source>
        <dbReference type="ARBA" id="ARBA00022847"/>
    </source>
</evidence>
<dbReference type="InterPro" id="IPR050277">
    <property type="entry name" value="Sodium:Solute_Symporter"/>
</dbReference>
<keyword evidence="16" id="KW-1185">Reference proteome</keyword>
<evidence type="ECO:0000256" key="14">
    <source>
        <dbReference type="RuleBase" id="RU366012"/>
    </source>
</evidence>
<evidence type="ECO:0000256" key="8">
    <source>
        <dbReference type="ARBA" id="ARBA00023053"/>
    </source>
</evidence>
<proteinExistence type="inferred from homology"/>
<dbReference type="Gene3D" id="1.20.1730.10">
    <property type="entry name" value="Sodium/glucose cotransporter"/>
    <property type="match status" value="1"/>
</dbReference>
<gene>
    <name evidence="15" type="ORF">I6N98_01030</name>
</gene>
<keyword evidence="10 14" id="KW-0472">Membrane</keyword>
<feature type="transmembrane region" description="Helical" evidence="14">
    <location>
        <begin position="153"/>
        <end position="175"/>
    </location>
</feature>
<evidence type="ECO:0000256" key="5">
    <source>
        <dbReference type="ARBA" id="ARBA00022692"/>
    </source>
</evidence>
<feature type="transmembrane region" description="Helical" evidence="14">
    <location>
        <begin position="317"/>
        <end position="342"/>
    </location>
</feature>
<evidence type="ECO:0000256" key="10">
    <source>
        <dbReference type="ARBA" id="ARBA00023136"/>
    </source>
</evidence>
<dbReference type="CDD" id="cd11475">
    <property type="entry name" value="SLC5sbd_PutP"/>
    <property type="match status" value="1"/>
</dbReference>
<keyword evidence="9 14" id="KW-0406">Ion transport</keyword>
<evidence type="ECO:0000256" key="9">
    <source>
        <dbReference type="ARBA" id="ARBA00023065"/>
    </source>
</evidence>
<protein>
    <recommendedName>
        <fullName evidence="14">Sodium/proline symporter</fullName>
    </recommendedName>
    <alternativeName>
        <fullName evidence="14">Proline permease</fullName>
    </alternativeName>
</protein>
<keyword evidence="7 14" id="KW-1133">Transmembrane helix</keyword>
<comment type="subcellular location">
    <subcellularLocation>
        <location evidence="14">Cell inner membrane</location>
        <topology evidence="14">Multi-pass membrane protein</topology>
    </subcellularLocation>
    <subcellularLocation>
        <location evidence="1">Cell membrane</location>
        <topology evidence="1">Multi-pass membrane protein</topology>
    </subcellularLocation>
</comment>
<dbReference type="PANTHER" id="PTHR48086">
    <property type="entry name" value="SODIUM/PROLINE SYMPORTER-RELATED"/>
    <property type="match status" value="1"/>
</dbReference>
<comment type="catalytic activity">
    <reaction evidence="12">
        <text>L-proline(in) + Na(+)(in) = L-proline(out) + Na(+)(out)</text>
        <dbReference type="Rhea" id="RHEA:28967"/>
        <dbReference type="ChEBI" id="CHEBI:29101"/>
        <dbReference type="ChEBI" id="CHEBI:60039"/>
    </reaction>
</comment>
<evidence type="ECO:0000256" key="12">
    <source>
        <dbReference type="ARBA" id="ARBA00033708"/>
    </source>
</evidence>
<evidence type="ECO:0000256" key="4">
    <source>
        <dbReference type="ARBA" id="ARBA00022475"/>
    </source>
</evidence>
<feature type="transmembrane region" description="Helical" evidence="14">
    <location>
        <begin position="362"/>
        <end position="381"/>
    </location>
</feature>
<dbReference type="GO" id="GO:0005886">
    <property type="term" value="C:plasma membrane"/>
    <property type="evidence" value="ECO:0007669"/>
    <property type="project" value="UniProtKB-SubCell"/>
</dbReference>
<sequence length="479" mass="51521">MVTAWSFLAFLAAFVLIGLSSLYANTHRSDDYYLASNTVKPWLVGLSAVATNNSGYMFIGVIGYTYTVGLSAFWMMVGWIVGDFIASQLVHRKLREATAKTGEVSYIGVLSQWHNALPGYQRLAALLSMLLLLSYAAAQLLAGSKALHVLFDWPLWSGAVVGAVLVTLYCLAGGIRASIWTDAAQSIVMITAMGVLLWVAVANLGGMSATLDQLHSVPQYMNWFPEDLAFPGFTGAVLFAVGWLFAGLSVAGQPHVMVRFMTLDDVGQMNRARVWYYLWFTAFYLMATSVGLLSKIYLPEIGNFDAELALPTMAQELLPPVMVGLILAGVFAATLSTADSLVLSSSAALTHDLLPQQIEKPILIKTATFVVTALALGWALLSSQSVFGMVVMAWSGLASAFVPMLLVLIAGRRPSQGIAIAMSATGIGVALLWRLLDLHLMVYEGLPGILAGLLCFWILSLIFGDQKATKPATATSQAR</sequence>
<dbReference type="Pfam" id="PF00474">
    <property type="entry name" value="SSF"/>
    <property type="match status" value="1"/>
</dbReference>
<keyword evidence="4" id="KW-1003">Cell membrane</keyword>
<evidence type="ECO:0000313" key="16">
    <source>
        <dbReference type="Proteomes" id="UP000596063"/>
    </source>
</evidence>
<dbReference type="PROSITE" id="PS50283">
    <property type="entry name" value="NA_SOLUT_SYMP_3"/>
    <property type="match status" value="1"/>
</dbReference>
<dbReference type="KEGG" id="snan:I6N98_01030"/>